<reference evidence="4" key="1">
    <citation type="journal article" date="2019" name="Int. J. Syst. Evol. Microbiol.">
        <title>The Global Catalogue of Microorganisms (GCM) 10K type strain sequencing project: providing services to taxonomists for standard genome sequencing and annotation.</title>
        <authorList>
            <consortium name="The Broad Institute Genomics Platform"/>
            <consortium name="The Broad Institute Genome Sequencing Center for Infectious Disease"/>
            <person name="Wu L."/>
            <person name="Ma J."/>
        </authorList>
    </citation>
    <scope>NUCLEOTIDE SEQUENCE [LARGE SCALE GENOMIC DNA]</scope>
    <source>
        <strain evidence="4">CGMCC 1.12295</strain>
    </source>
</reference>
<evidence type="ECO:0000313" key="3">
    <source>
        <dbReference type="EMBL" id="MFD1708401.1"/>
    </source>
</evidence>
<name>A0ABW4KNJ9_9BACI</name>
<sequence length="294" mass="31986">MFSGYRVTSPYGWRIDPITGGRKFHGGIDLVKAHQAPIYSFTEGSVLFAGRGKSGTGLGGYGNVVVIQDQKGSAHLYAHLEKAAVQKGRRIKKGTIIGFQGATGRVTGSHLHYEIRKTASPQYGWTTNPEQSTYNPEKYLSSNGKSENTKSTYNVHASVRGYLTANDASRQMNPKGRVQPGGYFVYLTSQGMINVTTKEGIPGSWINPAENRNTVKMNQTLILPSSSSSWRVYPIGLMPVKGNESGYLNPKKFGGLAYEIIGSPQKDVYTIQTADFGLVNIYAAPHTGAKIRGK</sequence>
<dbReference type="CDD" id="cd12797">
    <property type="entry name" value="M23_peptidase"/>
    <property type="match status" value="1"/>
</dbReference>
<dbReference type="Gene3D" id="2.70.70.10">
    <property type="entry name" value="Glucose Permease (Domain IIA)"/>
    <property type="match status" value="1"/>
</dbReference>
<dbReference type="PANTHER" id="PTHR21666:SF270">
    <property type="entry name" value="MUREIN HYDROLASE ACTIVATOR ENVC"/>
    <property type="match status" value="1"/>
</dbReference>
<feature type="region of interest" description="Disordered" evidence="1">
    <location>
        <begin position="122"/>
        <end position="150"/>
    </location>
</feature>
<dbReference type="GO" id="GO:0016787">
    <property type="term" value="F:hydrolase activity"/>
    <property type="evidence" value="ECO:0007669"/>
    <property type="project" value="UniProtKB-KW"/>
</dbReference>
<keyword evidence="4" id="KW-1185">Reference proteome</keyword>
<dbReference type="InterPro" id="IPR016047">
    <property type="entry name" value="M23ase_b-sheet_dom"/>
</dbReference>
<dbReference type="RefSeq" id="WP_380775593.1">
    <property type="nucleotide sequence ID" value="NZ_JBHUEO010000076.1"/>
</dbReference>
<organism evidence="3 4">
    <name type="scientific">Siminovitchia sediminis</name>
    <dbReference type="NCBI Taxonomy" id="1274353"/>
    <lineage>
        <taxon>Bacteria</taxon>
        <taxon>Bacillati</taxon>
        <taxon>Bacillota</taxon>
        <taxon>Bacilli</taxon>
        <taxon>Bacillales</taxon>
        <taxon>Bacillaceae</taxon>
        <taxon>Siminovitchia</taxon>
    </lineage>
</organism>
<proteinExistence type="predicted"/>
<gene>
    <name evidence="3" type="ORF">ACFSCZ_16955</name>
</gene>
<evidence type="ECO:0000256" key="1">
    <source>
        <dbReference type="SAM" id="MobiDB-lite"/>
    </source>
</evidence>
<dbReference type="SUPFAM" id="SSF51261">
    <property type="entry name" value="Duplicated hybrid motif"/>
    <property type="match status" value="1"/>
</dbReference>
<evidence type="ECO:0000259" key="2">
    <source>
        <dbReference type="Pfam" id="PF01551"/>
    </source>
</evidence>
<dbReference type="Proteomes" id="UP001597301">
    <property type="component" value="Unassembled WGS sequence"/>
</dbReference>
<feature type="domain" description="M23ase beta-sheet core" evidence="2">
    <location>
        <begin position="24"/>
        <end position="121"/>
    </location>
</feature>
<dbReference type="InterPro" id="IPR050570">
    <property type="entry name" value="Cell_wall_metabolism_enzyme"/>
</dbReference>
<dbReference type="EC" id="3.4.24.-" evidence="3"/>
<dbReference type="PANTHER" id="PTHR21666">
    <property type="entry name" value="PEPTIDASE-RELATED"/>
    <property type="match status" value="1"/>
</dbReference>
<dbReference type="InterPro" id="IPR011055">
    <property type="entry name" value="Dup_hybrid_motif"/>
</dbReference>
<evidence type="ECO:0000313" key="4">
    <source>
        <dbReference type="Proteomes" id="UP001597301"/>
    </source>
</evidence>
<comment type="caution">
    <text evidence="3">The sequence shown here is derived from an EMBL/GenBank/DDBJ whole genome shotgun (WGS) entry which is preliminary data.</text>
</comment>
<dbReference type="Pfam" id="PF01551">
    <property type="entry name" value="Peptidase_M23"/>
    <property type="match status" value="1"/>
</dbReference>
<dbReference type="EMBL" id="JBHUEO010000076">
    <property type="protein sequence ID" value="MFD1708401.1"/>
    <property type="molecule type" value="Genomic_DNA"/>
</dbReference>
<keyword evidence="3" id="KW-0378">Hydrolase</keyword>
<protein>
    <submittedName>
        <fullName evidence="3">M23 family metallopeptidase</fullName>
        <ecNumber evidence="3">3.4.24.-</ecNumber>
    </submittedName>
</protein>
<accession>A0ABW4KNJ9</accession>